<evidence type="ECO:0000256" key="1">
    <source>
        <dbReference type="ARBA" id="ARBA00004141"/>
    </source>
</evidence>
<sequence length="206" mass="23738">MENERVLDISWGTILKISIAVLVFYTLYSIRDILVSIIFALVISILFNPVIDFLERRRIPRVIATLFIYVSVFALLSFILYWTVPVFVFEIQQFAQLFPQYFGKLSPPLRGLGLEVFENFETFTLALQDWLIKASSTIFGVLISIFGGIFSTVTIFAMAIFFSIEEKEVKKAIKAISPKRSEGYFQDLWQRCQNKTAAWFGTRILS</sequence>
<evidence type="ECO:0000256" key="6">
    <source>
        <dbReference type="SAM" id="Phobius"/>
    </source>
</evidence>
<proteinExistence type="inferred from homology"/>
<organism evidence="7">
    <name type="scientific">marine sediment metagenome</name>
    <dbReference type="NCBI Taxonomy" id="412755"/>
    <lineage>
        <taxon>unclassified sequences</taxon>
        <taxon>metagenomes</taxon>
        <taxon>ecological metagenomes</taxon>
    </lineage>
</organism>
<evidence type="ECO:0008006" key="8">
    <source>
        <dbReference type="Google" id="ProtNLM"/>
    </source>
</evidence>
<dbReference type="EMBL" id="LAZR01023735">
    <property type="protein sequence ID" value="KKL77493.1"/>
    <property type="molecule type" value="Genomic_DNA"/>
</dbReference>
<feature type="transmembrane region" description="Helical" evidence="6">
    <location>
        <begin position="33"/>
        <end position="51"/>
    </location>
</feature>
<name>A0A0F9ETP5_9ZZZZ</name>
<evidence type="ECO:0000256" key="2">
    <source>
        <dbReference type="ARBA" id="ARBA00009773"/>
    </source>
</evidence>
<comment type="subcellular location">
    <subcellularLocation>
        <location evidence="1">Membrane</location>
        <topology evidence="1">Multi-pass membrane protein</topology>
    </subcellularLocation>
</comment>
<dbReference type="GO" id="GO:0016020">
    <property type="term" value="C:membrane"/>
    <property type="evidence" value="ECO:0007669"/>
    <property type="project" value="UniProtKB-SubCell"/>
</dbReference>
<feature type="transmembrane region" description="Helical" evidence="6">
    <location>
        <begin position="7"/>
        <end position="27"/>
    </location>
</feature>
<protein>
    <recommendedName>
        <fullName evidence="8">AI-2E family transporter</fullName>
    </recommendedName>
</protein>
<keyword evidence="3 6" id="KW-0812">Transmembrane</keyword>
<evidence type="ECO:0000313" key="7">
    <source>
        <dbReference type="EMBL" id="KKL77493.1"/>
    </source>
</evidence>
<dbReference type="AlphaFoldDB" id="A0A0F9ETP5"/>
<comment type="caution">
    <text evidence="7">The sequence shown here is derived from an EMBL/GenBank/DDBJ whole genome shotgun (WGS) entry which is preliminary data.</text>
</comment>
<gene>
    <name evidence="7" type="ORF">LCGC14_2034330</name>
</gene>
<keyword evidence="5 6" id="KW-0472">Membrane</keyword>
<feature type="non-terminal residue" evidence="7">
    <location>
        <position position="206"/>
    </location>
</feature>
<keyword evidence="4 6" id="KW-1133">Transmembrane helix</keyword>
<evidence type="ECO:0000256" key="4">
    <source>
        <dbReference type="ARBA" id="ARBA00022989"/>
    </source>
</evidence>
<dbReference type="Pfam" id="PF01594">
    <property type="entry name" value="AI-2E_transport"/>
    <property type="match status" value="1"/>
</dbReference>
<feature type="transmembrane region" description="Helical" evidence="6">
    <location>
        <begin position="63"/>
        <end position="84"/>
    </location>
</feature>
<comment type="similarity">
    <text evidence="2">Belongs to the autoinducer-2 exporter (AI-2E) (TC 2.A.86) family.</text>
</comment>
<dbReference type="InterPro" id="IPR002549">
    <property type="entry name" value="AI-2E-like"/>
</dbReference>
<evidence type="ECO:0000256" key="5">
    <source>
        <dbReference type="ARBA" id="ARBA00023136"/>
    </source>
</evidence>
<feature type="transmembrane region" description="Helical" evidence="6">
    <location>
        <begin position="138"/>
        <end position="164"/>
    </location>
</feature>
<evidence type="ECO:0000256" key="3">
    <source>
        <dbReference type="ARBA" id="ARBA00022692"/>
    </source>
</evidence>
<reference evidence="7" key="1">
    <citation type="journal article" date="2015" name="Nature">
        <title>Complex archaea that bridge the gap between prokaryotes and eukaryotes.</title>
        <authorList>
            <person name="Spang A."/>
            <person name="Saw J.H."/>
            <person name="Jorgensen S.L."/>
            <person name="Zaremba-Niedzwiedzka K."/>
            <person name="Martijn J."/>
            <person name="Lind A.E."/>
            <person name="van Eijk R."/>
            <person name="Schleper C."/>
            <person name="Guy L."/>
            <person name="Ettema T.J."/>
        </authorList>
    </citation>
    <scope>NUCLEOTIDE SEQUENCE</scope>
</reference>
<accession>A0A0F9ETP5</accession>